<reference evidence="1 2" key="1">
    <citation type="submission" date="2016-02" db="EMBL/GenBank/DDBJ databases">
        <title>Genome analysis of coral dinoflagellate symbionts highlights evolutionary adaptations to a symbiotic lifestyle.</title>
        <authorList>
            <person name="Aranda M."/>
            <person name="Li Y."/>
            <person name="Liew Y.J."/>
            <person name="Baumgarten S."/>
            <person name="Simakov O."/>
            <person name="Wilson M."/>
            <person name="Piel J."/>
            <person name="Ashoor H."/>
            <person name="Bougouffa S."/>
            <person name="Bajic V.B."/>
            <person name="Ryu T."/>
            <person name="Ravasi T."/>
            <person name="Bayer T."/>
            <person name="Micklem G."/>
            <person name="Kim H."/>
            <person name="Bhak J."/>
            <person name="Lajeunesse T.C."/>
            <person name="Voolstra C.R."/>
        </authorList>
    </citation>
    <scope>NUCLEOTIDE SEQUENCE [LARGE SCALE GENOMIC DNA]</scope>
    <source>
        <strain evidence="1 2">CCMP2467</strain>
    </source>
</reference>
<protein>
    <submittedName>
        <fullName evidence="1">Uncharacterized protein</fullName>
    </submittedName>
</protein>
<gene>
    <name evidence="1" type="ORF">AK812_SmicGene849</name>
</gene>
<evidence type="ECO:0000313" key="2">
    <source>
        <dbReference type="Proteomes" id="UP000186817"/>
    </source>
</evidence>
<evidence type="ECO:0000313" key="1">
    <source>
        <dbReference type="EMBL" id="OLQ14983.1"/>
    </source>
</evidence>
<organism evidence="1 2">
    <name type="scientific">Symbiodinium microadriaticum</name>
    <name type="common">Dinoflagellate</name>
    <name type="synonym">Zooxanthella microadriatica</name>
    <dbReference type="NCBI Taxonomy" id="2951"/>
    <lineage>
        <taxon>Eukaryota</taxon>
        <taxon>Sar</taxon>
        <taxon>Alveolata</taxon>
        <taxon>Dinophyceae</taxon>
        <taxon>Suessiales</taxon>
        <taxon>Symbiodiniaceae</taxon>
        <taxon>Symbiodinium</taxon>
    </lineage>
</organism>
<proteinExistence type="predicted"/>
<dbReference type="OrthoDB" id="417224at2759"/>
<keyword evidence="2" id="KW-1185">Reference proteome</keyword>
<accession>A0A1Q9F5N3</accession>
<dbReference type="Proteomes" id="UP000186817">
    <property type="component" value="Unassembled WGS sequence"/>
</dbReference>
<sequence>MSRHYAGDKVRSSWRAKQRVIDAVLRDFRRGTWPREESTSLLKPGCFCWSQVQASPSVPEVASPQLADVATSVLPLCDDDDSSSEAVSVASESSSVLSEVSSGLDDLEWFIQGHKRHVARELDPLHRKVPWCRESAFQQDPSAFGSGLEQSAFEVAIAGAGAEVEDITVIFAAAAMNVSNLRPRAGHKTCMPRSDYFVLRSAFCSALQWKPFSCALAMALSSKVDVHASDRGLATCFQAANVQHAWSSAFLKVHKAETLDDFVYLVDGDKWEASLEGLLKAVPELGDSRLVLARFKSAYATGLDAMKQAKVVSVGSAEELEQPIPEAKLQHLQNAWHKTYGTVLDPHLEPSDALRGRVWREFSRGTMTVLEIKKVRSLLMQSLPTSNEVIKLQDSSRGPISLSFAREQDTAIQDVVAYFLGLRVLMNAFAFCGNFVFKDVGGVERRFISLIEPGSVKWLQHNDLLTRGKMASKIRRGYSAGRALTASLAELALQVEDFALSALKQQDFSEGVLGDHVHAPYFCVGFFCKVHCDSKNEPSLANWCISLGQEWGGATIAGFKHDSHLRPVSRVVFMPSEPPDMPDASLAARLLAAGLHFYAIAAERDPVARQCAANCMPSIVHTSEVEHISADILLPIIKKRSPRRSGPPTTAPEAAHRVPAWASGLTPLREIIAFLENVASAPSDVVGAYTSWLGGRPVLIEAFHCGWTARKRLYWLTGRAKSLDAPAPADWEWRDSDPLHAGELRYVGGKPLPPRVHFEQGFCPLTQPGAVMKGEAKAMHTFTREFFHPPDRVPQVSPAAAQRFFEGGRRFPASAHEEHSLLWRGSSWRVPSPAESSMMLGVPASATTAVDLEGPRRTQVRNSPLGNGFHIPSIMCILSLLVCLCDAKPRLLQPSPDWELRARLHHTVWEPKFLESFPDLLGPEDVARDMRSQFPRVDSLLQKGPPRDHALILEVTLQEVDKGFCSALMTRQELTICSAAGVGGRVTIAILTCRKRSIQSVLTLWLVVSATFYAAWSRRSTLRDQSFLNAWLDVRVGTDDLPAKVRDRLDDVTQAREMSRDEAGKLRGDLQWLFSTCTGYSAKYAGPLLTRFQTGSSPLLSEADVLVLQSLRALALTAAPREIRVWGKSSPCTLVYTDASFESSELRLGWIIFLPPPWRPHGGTCVVPDHVAQQWIPRKQQIYLGETLCALVLLLLYPGHFRDTDCLWFIDNQASLVACISGGSREQDVHEVAHMSAILRSRLGMRIWFEWVDSDSNPSDGLSRDGLCDVWSQAQDWHLEEVPFPVAAERHRLQADLLLE</sequence>
<dbReference type="EMBL" id="LSRX01000008">
    <property type="protein sequence ID" value="OLQ14983.1"/>
    <property type="molecule type" value="Genomic_DNA"/>
</dbReference>
<name>A0A1Q9F5N3_SYMMI</name>
<comment type="caution">
    <text evidence="1">The sequence shown here is derived from an EMBL/GenBank/DDBJ whole genome shotgun (WGS) entry which is preliminary data.</text>
</comment>